<sequence>MKSIYSCLIFNLFILSINGTIHYTDPTTEEIEYTDWAAGVRVIFCITDNLSIQEIDYAFKQAIVNVINLHCRNSTACGLEKRVKFVAHNILLLNGYPRRENRHYVFRFLIVLPLNSIPLEKLEKPLLHKRFSSSAFQNHIEDELTKKLGWKILSFESYPKYDEITVFMNSYLWLLGTIPCFLLAILGIFSAKLSSFEFGGGGDMIASGSKGGGKNTALTRTMEIIKNQQSFFDDIIKKQNIPDVGSDKENKYFENVKRGTKTTSTAPTG</sequence>
<protein>
    <submittedName>
        <fullName evidence="2">Uncharacterized protein</fullName>
    </submittedName>
</protein>
<accession>A0AC35UHC4</accession>
<evidence type="ECO:0000313" key="2">
    <source>
        <dbReference type="WBParaSite" id="RSKR_0001126200.1"/>
    </source>
</evidence>
<proteinExistence type="predicted"/>
<name>A0AC35UHC4_9BILA</name>
<reference evidence="2" key="1">
    <citation type="submission" date="2016-11" db="UniProtKB">
        <authorList>
            <consortium name="WormBaseParasite"/>
        </authorList>
    </citation>
    <scope>IDENTIFICATION</scope>
    <source>
        <strain evidence="2">KR3021</strain>
    </source>
</reference>
<dbReference type="WBParaSite" id="RSKR_0001126200.1">
    <property type="protein sequence ID" value="RSKR_0001126200.1"/>
    <property type="gene ID" value="RSKR_0001126200"/>
</dbReference>
<evidence type="ECO:0000313" key="1">
    <source>
        <dbReference type="Proteomes" id="UP000095286"/>
    </source>
</evidence>
<dbReference type="Proteomes" id="UP000095286">
    <property type="component" value="Unplaced"/>
</dbReference>
<organism evidence="1 2">
    <name type="scientific">Rhabditophanes sp. KR3021</name>
    <dbReference type="NCBI Taxonomy" id="114890"/>
    <lineage>
        <taxon>Eukaryota</taxon>
        <taxon>Metazoa</taxon>
        <taxon>Ecdysozoa</taxon>
        <taxon>Nematoda</taxon>
        <taxon>Chromadorea</taxon>
        <taxon>Rhabditida</taxon>
        <taxon>Tylenchina</taxon>
        <taxon>Panagrolaimomorpha</taxon>
        <taxon>Strongyloidoidea</taxon>
        <taxon>Alloionematidae</taxon>
        <taxon>Rhabditophanes</taxon>
    </lineage>
</organism>